<dbReference type="EMBL" id="ML004431">
    <property type="protein sequence ID" value="RKP32431.1"/>
    <property type="molecule type" value="Genomic_DNA"/>
</dbReference>
<dbReference type="Gene3D" id="1.25.40.20">
    <property type="entry name" value="Ankyrin repeat-containing domain"/>
    <property type="match status" value="1"/>
</dbReference>
<dbReference type="AlphaFoldDB" id="A0A4P9ZJ82"/>
<proteinExistence type="predicted"/>
<dbReference type="PANTHER" id="PTHR16027:SF6">
    <property type="entry name" value="DILUTE DOMAIN-CONTAINING PROTEIN"/>
    <property type="match status" value="1"/>
</dbReference>
<name>A0A4P9ZJ82_9ASCO</name>
<evidence type="ECO:0000259" key="1">
    <source>
        <dbReference type="PROSITE" id="PS51126"/>
    </source>
</evidence>
<organism evidence="2 3">
    <name type="scientific">Metschnikowia bicuspidata</name>
    <dbReference type="NCBI Taxonomy" id="27322"/>
    <lineage>
        <taxon>Eukaryota</taxon>
        <taxon>Fungi</taxon>
        <taxon>Dikarya</taxon>
        <taxon>Ascomycota</taxon>
        <taxon>Saccharomycotina</taxon>
        <taxon>Pichiomycetes</taxon>
        <taxon>Metschnikowiaceae</taxon>
        <taxon>Metschnikowia</taxon>
    </lineage>
</organism>
<protein>
    <recommendedName>
        <fullName evidence="1">Dilute domain-containing protein</fullName>
    </recommendedName>
</protein>
<gene>
    <name evidence="2" type="ORF">METBISCDRAFT_25668</name>
</gene>
<dbReference type="Pfam" id="PF00023">
    <property type="entry name" value="Ank"/>
    <property type="match status" value="1"/>
</dbReference>
<dbReference type="SUPFAM" id="SSF48403">
    <property type="entry name" value="Ankyrin repeat"/>
    <property type="match status" value="1"/>
</dbReference>
<keyword evidence="3" id="KW-1185">Reference proteome</keyword>
<dbReference type="Pfam" id="PF01843">
    <property type="entry name" value="DIL"/>
    <property type="match status" value="1"/>
</dbReference>
<accession>A0A4P9ZJ82</accession>
<dbReference type="SMART" id="SM00248">
    <property type="entry name" value="ANK"/>
    <property type="match status" value="2"/>
</dbReference>
<dbReference type="Proteomes" id="UP000268321">
    <property type="component" value="Unassembled WGS sequence"/>
</dbReference>
<dbReference type="PANTHER" id="PTHR16027">
    <property type="entry name" value="DILUTE DOMAIN-CONTAINING PROTEIN YPR089W"/>
    <property type="match status" value="1"/>
</dbReference>
<dbReference type="SMART" id="SM01132">
    <property type="entry name" value="DIL"/>
    <property type="match status" value="1"/>
</dbReference>
<reference evidence="3" key="1">
    <citation type="journal article" date="2018" name="Nat. Microbiol.">
        <title>Leveraging single-cell genomics to expand the fungal tree of life.</title>
        <authorList>
            <person name="Ahrendt S.R."/>
            <person name="Quandt C.A."/>
            <person name="Ciobanu D."/>
            <person name="Clum A."/>
            <person name="Salamov A."/>
            <person name="Andreopoulos B."/>
            <person name="Cheng J.F."/>
            <person name="Woyke T."/>
            <person name="Pelin A."/>
            <person name="Henrissat B."/>
            <person name="Reynolds N.K."/>
            <person name="Benny G.L."/>
            <person name="Smith M.E."/>
            <person name="James T.Y."/>
            <person name="Grigoriev I.V."/>
        </authorList>
    </citation>
    <scope>NUCLEOTIDE SEQUENCE [LARGE SCALE GENOMIC DNA]</scope>
    <source>
        <strain evidence="3">Baker2002</strain>
    </source>
</reference>
<dbReference type="OrthoDB" id="426293at2759"/>
<sequence>MGAWEHIESAPFGSDAQPQRLDPLNVLHGPLLAARAELTPHAKAPESDGSEEPPEDACRRFFRAVCDGDVAELCAAVSADSVVVRTSFHGFPPLVLAVVFDRLNVAEKLLDTYSVDPDTPDLVKMMYSPLMWAVHFDNLAMVQLLLQYQADPHYALGEAGTTAASLVSVSGSAVYEYFRSHNLLNALRAPDALVFEPRTFGLQLDYEDDLAYKIQMLSIEASADALESGAFEPDASRAGADELDFLPFFDYTKALPGQYIKYTDSDVASLIDYIFAMRLKSHALQHDARAPAAVVFQLMHYSHDKARTNELTAFLFECFVSRIRSVTNTKSGVVSSQTDPAAGTGDIVLLSYWLAVAQFLHLHLTRAGVYKRHPDFLQTLISITQGLIGAISFSINNRLDILVDDCVLDYTTLVDVATTNYAKDWNFLKLKRTPNSYDDILDMLYPPSEEELMLPSPHRYLQVLAALDYVLHLHLVHPLLRFQTYSQVFYYINATMFNRVILNTKYCSRVKAVQIRLNVSAIEDWLRSHNSPVFKPETLGGLARLVDDPRINFSALLSHDDAPNDPHCLGFLYTSLYHIGRVHLNPLIELLQWLQVVTGLQDEETFIITIKELESLNYYQLYKVTKKMYRYEVNEPKVPKTLVQGLKKLMEQEGQNQVDRLHLSYLSQTSFLLKELYIYINPNYVFGVALPNLNELVVSFGAGLGGIKKNAKKYQPHLPTAVADDVDEILMENANTVNASYDYDKDSDDVPHVDEDAEASTVDRLNMLFKKLVLPLVAHANYNHDDIDVNPW</sequence>
<evidence type="ECO:0000313" key="2">
    <source>
        <dbReference type="EMBL" id="RKP32431.1"/>
    </source>
</evidence>
<evidence type="ECO:0000313" key="3">
    <source>
        <dbReference type="Proteomes" id="UP000268321"/>
    </source>
</evidence>
<dbReference type="InterPro" id="IPR002710">
    <property type="entry name" value="Dilute_dom"/>
</dbReference>
<dbReference type="InterPro" id="IPR052072">
    <property type="entry name" value="Vascular_dev_regulator"/>
</dbReference>
<dbReference type="InterPro" id="IPR002110">
    <property type="entry name" value="Ankyrin_rpt"/>
</dbReference>
<dbReference type="GO" id="GO:0051020">
    <property type="term" value="F:GTPase binding"/>
    <property type="evidence" value="ECO:0007669"/>
    <property type="project" value="TreeGrafter"/>
</dbReference>
<feature type="domain" description="Dilute" evidence="1">
    <location>
        <begin position="321"/>
        <end position="652"/>
    </location>
</feature>
<dbReference type="PROSITE" id="PS51126">
    <property type="entry name" value="DILUTE"/>
    <property type="match status" value="1"/>
</dbReference>
<dbReference type="InterPro" id="IPR036770">
    <property type="entry name" value="Ankyrin_rpt-contain_sf"/>
</dbReference>